<reference evidence="2 3" key="1">
    <citation type="journal article" date="2021" name="Hortic Res">
        <title>The domestication of Cucurbita argyrosperma as revealed by the genome of its wild relative.</title>
        <authorList>
            <person name="Barrera-Redondo J."/>
            <person name="Sanchez-de la Vega G."/>
            <person name="Aguirre-Liguori J.A."/>
            <person name="Castellanos-Morales G."/>
            <person name="Gutierrez-Guerrero Y.T."/>
            <person name="Aguirre-Dugua X."/>
            <person name="Aguirre-Planter E."/>
            <person name="Tenaillon M.I."/>
            <person name="Lira-Saade R."/>
            <person name="Eguiarte L.E."/>
        </authorList>
    </citation>
    <scope>NUCLEOTIDE SEQUENCE [LARGE SCALE GENOMIC DNA]</scope>
    <source>
        <strain evidence="2">JBR-2021</strain>
    </source>
</reference>
<feature type="region of interest" description="Disordered" evidence="1">
    <location>
        <begin position="42"/>
        <end position="70"/>
    </location>
</feature>
<dbReference type="Proteomes" id="UP000685013">
    <property type="component" value="Chromosome 2"/>
</dbReference>
<protein>
    <submittedName>
        <fullName evidence="2">Uncharacterized protein</fullName>
    </submittedName>
</protein>
<proteinExistence type="predicted"/>
<evidence type="ECO:0000256" key="1">
    <source>
        <dbReference type="SAM" id="MobiDB-lite"/>
    </source>
</evidence>
<organism evidence="2 3">
    <name type="scientific">Cucurbita argyrosperma subsp. sororia</name>
    <dbReference type="NCBI Taxonomy" id="37648"/>
    <lineage>
        <taxon>Eukaryota</taxon>
        <taxon>Viridiplantae</taxon>
        <taxon>Streptophyta</taxon>
        <taxon>Embryophyta</taxon>
        <taxon>Tracheophyta</taxon>
        <taxon>Spermatophyta</taxon>
        <taxon>Magnoliopsida</taxon>
        <taxon>eudicotyledons</taxon>
        <taxon>Gunneridae</taxon>
        <taxon>Pentapetalae</taxon>
        <taxon>rosids</taxon>
        <taxon>fabids</taxon>
        <taxon>Cucurbitales</taxon>
        <taxon>Cucurbitaceae</taxon>
        <taxon>Cucurbiteae</taxon>
        <taxon>Cucurbita</taxon>
    </lineage>
</organism>
<accession>A0AAV6P5W6</accession>
<dbReference type="AlphaFoldDB" id="A0AAV6P5W6"/>
<keyword evidence="3" id="KW-1185">Reference proteome</keyword>
<comment type="caution">
    <text evidence="2">The sequence shown here is derived from an EMBL/GenBank/DDBJ whole genome shotgun (WGS) entry which is preliminary data.</text>
</comment>
<gene>
    <name evidence="2" type="ORF">SDJN03_03585</name>
</gene>
<evidence type="ECO:0000313" key="3">
    <source>
        <dbReference type="Proteomes" id="UP000685013"/>
    </source>
</evidence>
<dbReference type="EMBL" id="JAGKQH010000002">
    <property type="protein sequence ID" value="KAG6606268.1"/>
    <property type="molecule type" value="Genomic_DNA"/>
</dbReference>
<evidence type="ECO:0000313" key="2">
    <source>
        <dbReference type="EMBL" id="KAG6606268.1"/>
    </source>
</evidence>
<sequence>MASSESLFSSPIQNPNFNFISNFHHFPSIVPKEENGLIMRGKEDMESGSGSEQLVEENPGIEMESTTRQI</sequence>
<name>A0AAV6P5W6_9ROSI</name>
<feature type="non-terminal residue" evidence="2">
    <location>
        <position position="1"/>
    </location>
</feature>